<dbReference type="Pfam" id="PF00605">
    <property type="entry name" value="IRF"/>
    <property type="match status" value="1"/>
</dbReference>
<keyword evidence="3" id="KW-1185">Reference proteome</keyword>
<dbReference type="GO" id="GO:0005634">
    <property type="term" value="C:nucleus"/>
    <property type="evidence" value="ECO:0007669"/>
    <property type="project" value="TreeGrafter"/>
</dbReference>
<dbReference type="OrthoDB" id="8691508at2759"/>
<gene>
    <name evidence="2" type="primary">Irf3</name>
    <name evidence="2" type="ORF">PITSOR_R13835</name>
</gene>
<sequence>ARREAQRLRFGPWLLSAIDSGTYRGLCWLDSERTTFRIPWKHNARKDITDFDVQVFKVGGMGVTRRNLTVKGPHAHPPAPTGLGSAEDPAKWKTNFRCALRSTRMFQLLRDCSKCGNDPHKVF</sequence>
<feature type="domain" description="IRF tryptophan pentad repeat" evidence="1">
    <location>
        <begin position="7"/>
        <end position="123"/>
    </location>
</feature>
<organism evidence="2 3">
    <name type="scientific">Pitta sordida</name>
    <name type="common">Hooded pitta</name>
    <dbReference type="NCBI Taxonomy" id="9163"/>
    <lineage>
        <taxon>Eukaryota</taxon>
        <taxon>Metazoa</taxon>
        <taxon>Chordata</taxon>
        <taxon>Craniata</taxon>
        <taxon>Vertebrata</taxon>
        <taxon>Euteleostomi</taxon>
        <taxon>Archelosauria</taxon>
        <taxon>Archosauria</taxon>
        <taxon>Dinosauria</taxon>
        <taxon>Saurischia</taxon>
        <taxon>Theropoda</taxon>
        <taxon>Coelurosauria</taxon>
        <taxon>Aves</taxon>
        <taxon>Neognathae</taxon>
        <taxon>Neoaves</taxon>
        <taxon>Telluraves</taxon>
        <taxon>Australaves</taxon>
        <taxon>Passeriformes</taxon>
        <taxon>Pittidae</taxon>
        <taxon>Pitta</taxon>
    </lineage>
</organism>
<protein>
    <submittedName>
        <fullName evidence="2">IRF3 factor</fullName>
    </submittedName>
</protein>
<dbReference type="CDD" id="cd00103">
    <property type="entry name" value="IRF"/>
    <property type="match status" value="1"/>
</dbReference>
<dbReference type="InterPro" id="IPR036390">
    <property type="entry name" value="WH_DNA-bd_sf"/>
</dbReference>
<dbReference type="GO" id="GO:0002376">
    <property type="term" value="P:immune system process"/>
    <property type="evidence" value="ECO:0007669"/>
    <property type="project" value="TreeGrafter"/>
</dbReference>
<dbReference type="PANTHER" id="PTHR11949:SF2">
    <property type="entry name" value="INTERFERON REGULATORY FACTOR 7"/>
    <property type="match status" value="1"/>
</dbReference>
<dbReference type="PRINTS" id="PR00267">
    <property type="entry name" value="INTFRNREGFCT"/>
</dbReference>
<dbReference type="GO" id="GO:0000978">
    <property type="term" value="F:RNA polymerase II cis-regulatory region sequence-specific DNA binding"/>
    <property type="evidence" value="ECO:0007669"/>
    <property type="project" value="TreeGrafter"/>
</dbReference>
<dbReference type="SMART" id="SM00348">
    <property type="entry name" value="IRF"/>
    <property type="match status" value="1"/>
</dbReference>
<comment type="caution">
    <text evidence="2">The sequence shown here is derived from an EMBL/GenBank/DDBJ whole genome shotgun (WGS) entry which is preliminary data.</text>
</comment>
<dbReference type="AlphaFoldDB" id="A0A851FCK0"/>
<name>A0A851FCK0_PITSO</name>
<dbReference type="Proteomes" id="UP000633448">
    <property type="component" value="Unassembled WGS sequence"/>
</dbReference>
<dbReference type="EMBL" id="WEKX01013718">
    <property type="protein sequence ID" value="NWI90728.1"/>
    <property type="molecule type" value="Genomic_DNA"/>
</dbReference>
<dbReference type="PROSITE" id="PS51507">
    <property type="entry name" value="IRF_2"/>
    <property type="match status" value="1"/>
</dbReference>
<dbReference type="InterPro" id="IPR001346">
    <property type="entry name" value="Interferon_reg_fact_DNA-bd_dom"/>
</dbReference>
<evidence type="ECO:0000313" key="2">
    <source>
        <dbReference type="EMBL" id="NWI90728.1"/>
    </source>
</evidence>
<feature type="non-terminal residue" evidence="2">
    <location>
        <position position="1"/>
    </location>
</feature>
<feature type="non-terminal residue" evidence="2">
    <location>
        <position position="123"/>
    </location>
</feature>
<proteinExistence type="predicted"/>
<evidence type="ECO:0000259" key="1">
    <source>
        <dbReference type="PROSITE" id="PS51507"/>
    </source>
</evidence>
<dbReference type="Gene3D" id="1.10.10.10">
    <property type="entry name" value="Winged helix-like DNA-binding domain superfamily/Winged helix DNA-binding domain"/>
    <property type="match status" value="1"/>
</dbReference>
<dbReference type="GO" id="GO:0000981">
    <property type="term" value="F:DNA-binding transcription factor activity, RNA polymerase II-specific"/>
    <property type="evidence" value="ECO:0007669"/>
    <property type="project" value="TreeGrafter"/>
</dbReference>
<dbReference type="InterPro" id="IPR036388">
    <property type="entry name" value="WH-like_DNA-bd_sf"/>
</dbReference>
<reference evidence="2" key="1">
    <citation type="submission" date="2019-10" db="EMBL/GenBank/DDBJ databases">
        <title>Bird 10,000 Genomes (B10K) Project - Family phase.</title>
        <authorList>
            <person name="Zhang G."/>
        </authorList>
    </citation>
    <scope>NUCLEOTIDE SEQUENCE</scope>
    <source>
        <strain evidence="2">B10K-DU-002-53</strain>
        <tissue evidence="2">Muscle</tissue>
    </source>
</reference>
<dbReference type="PANTHER" id="PTHR11949">
    <property type="entry name" value="INTERFERON REGULATORY FACTOR"/>
    <property type="match status" value="1"/>
</dbReference>
<dbReference type="SUPFAM" id="SSF46785">
    <property type="entry name" value="Winged helix' DNA-binding domain"/>
    <property type="match status" value="1"/>
</dbReference>
<evidence type="ECO:0000313" key="3">
    <source>
        <dbReference type="Proteomes" id="UP000633448"/>
    </source>
</evidence>
<accession>A0A851FCK0</accession>